<dbReference type="EnsemblPlants" id="QL02p071422:mrna">
    <property type="protein sequence ID" value="QL02p071422:mrna"/>
    <property type="gene ID" value="QL02p071422"/>
</dbReference>
<dbReference type="InterPro" id="IPR036691">
    <property type="entry name" value="Endo/exonu/phosph_ase_sf"/>
</dbReference>
<organism evidence="1 2">
    <name type="scientific">Quercus lobata</name>
    <name type="common">Valley oak</name>
    <dbReference type="NCBI Taxonomy" id="97700"/>
    <lineage>
        <taxon>Eukaryota</taxon>
        <taxon>Viridiplantae</taxon>
        <taxon>Streptophyta</taxon>
        <taxon>Embryophyta</taxon>
        <taxon>Tracheophyta</taxon>
        <taxon>Spermatophyta</taxon>
        <taxon>Magnoliopsida</taxon>
        <taxon>eudicotyledons</taxon>
        <taxon>Gunneridae</taxon>
        <taxon>Pentapetalae</taxon>
        <taxon>rosids</taxon>
        <taxon>fabids</taxon>
        <taxon>Fagales</taxon>
        <taxon>Fagaceae</taxon>
        <taxon>Quercus</taxon>
    </lineage>
</organism>
<evidence type="ECO:0008006" key="3">
    <source>
        <dbReference type="Google" id="ProtNLM"/>
    </source>
</evidence>
<name>A0A7N2KZF2_QUELO</name>
<dbReference type="PANTHER" id="PTHR33710">
    <property type="entry name" value="BNAC02G09200D PROTEIN"/>
    <property type="match status" value="1"/>
</dbReference>
<protein>
    <recommendedName>
        <fullName evidence="3">DUF4283 domain-containing protein</fullName>
    </recommendedName>
</protein>
<evidence type="ECO:0000313" key="2">
    <source>
        <dbReference type="Proteomes" id="UP000594261"/>
    </source>
</evidence>
<reference evidence="2" key="1">
    <citation type="journal article" date="2016" name="G3 (Bethesda)">
        <title>First Draft Assembly and Annotation of the Genome of a California Endemic Oak Quercus lobata Nee (Fagaceae).</title>
        <authorList>
            <person name="Sork V.L."/>
            <person name="Fitz-Gibbon S.T."/>
            <person name="Puiu D."/>
            <person name="Crepeau M."/>
            <person name="Gugger P.F."/>
            <person name="Sherman R."/>
            <person name="Stevens K."/>
            <person name="Langley C.H."/>
            <person name="Pellegrini M."/>
            <person name="Salzberg S.L."/>
        </authorList>
    </citation>
    <scope>NUCLEOTIDE SEQUENCE [LARGE SCALE GENOMIC DNA]</scope>
    <source>
        <strain evidence="2">cv. SW786</strain>
    </source>
</reference>
<dbReference type="InParanoid" id="A0A7N2KZF2"/>
<dbReference type="AlphaFoldDB" id="A0A7N2KZF2"/>
<evidence type="ECO:0000313" key="1">
    <source>
        <dbReference type="EnsemblPlants" id="QL02p071422:mrna"/>
    </source>
</evidence>
<accession>A0A7N2KZF2</accession>
<sequence length="674" mass="76502">MGPYHEDLELVLRKGLWFVGEHFLSIRKWEANFKPLEAQVTSVAVWVRLNKLPIEYYNTIVLKQIGQAHGKVLRIDTHTEIEARDRYARICIQVDIAKHLSTTVRVEQHNHLVSCGRLGHQKEICQSTVRPLSLMPEDSLVQNNKDKSVHQLPSSPTQFEDRGKAKIESNETSFGPWMVVTRKRKDSRESKKSGFNPFLAEAIPRPSSISLEWSSNITKLHSTPNGEFKFSIPTQNEVGNKCQGFNSGDTKSDHQGDKSLTNSLLGLVQFKAMQGMEIGVPIDSSECSTRVSSSDRARMGNDEQSMVEVCGTLCDDDAGQRPDDGVGEEDWMESDGGSEGCFEALFSESCEGFDTIGFTGGLWILWNSDRVHITQLVLSKQEIHVLVKVTSSNFEFICTGIYASPRFHKRCILWNNLKNVANLHSKPWAIAEDFNEVLVEEDKYRGRMISTNRSLLFKECLDTCNMVDLGFNGTRFTWTNRRDIFDLVQERIDRFFANPSWCTNFPNAKVTHLTHCLSDHCMVLLESNPSSGVHLPKPFMFHSFWLSDLSFPCIVSEAWGQALPLQTAIDRFAKKATDWNRYHFGNIFGKKKRIMACLNEEELWVQKSCITRLVEGDRNTAFHHNFVFRDSKTVVRVRWEKPQVGWVRLNTDGSAIGNPGRAGGGSILQDDRGR</sequence>
<dbReference type="Gene3D" id="3.60.10.10">
    <property type="entry name" value="Endonuclease/exonuclease/phosphatase"/>
    <property type="match status" value="1"/>
</dbReference>
<dbReference type="PANTHER" id="PTHR33710:SF77">
    <property type="entry name" value="DNASE I-LIKE SUPERFAMILY PROTEIN"/>
    <property type="match status" value="1"/>
</dbReference>
<dbReference type="Proteomes" id="UP000594261">
    <property type="component" value="Chromosome 2"/>
</dbReference>
<dbReference type="OMA" id="DRYARIC"/>
<keyword evidence="2" id="KW-1185">Reference proteome</keyword>
<dbReference type="Gramene" id="QL02p071422:mrna">
    <property type="protein sequence ID" value="QL02p071422:mrna"/>
    <property type="gene ID" value="QL02p071422"/>
</dbReference>
<proteinExistence type="predicted"/>
<dbReference type="SUPFAM" id="SSF56219">
    <property type="entry name" value="DNase I-like"/>
    <property type="match status" value="1"/>
</dbReference>
<reference evidence="1" key="2">
    <citation type="submission" date="2021-01" db="UniProtKB">
        <authorList>
            <consortium name="EnsemblPlants"/>
        </authorList>
    </citation>
    <scope>IDENTIFICATION</scope>
</reference>